<dbReference type="PRINTS" id="PR00455">
    <property type="entry name" value="HTHTETR"/>
</dbReference>
<dbReference type="InterPro" id="IPR001647">
    <property type="entry name" value="HTH_TetR"/>
</dbReference>
<keyword evidence="1 2" id="KW-0238">DNA-binding</keyword>
<organism evidence="4 5">
    <name type="scientific">Brevibacillus choshinensis</name>
    <dbReference type="NCBI Taxonomy" id="54911"/>
    <lineage>
        <taxon>Bacteria</taxon>
        <taxon>Bacillati</taxon>
        <taxon>Bacillota</taxon>
        <taxon>Bacilli</taxon>
        <taxon>Bacillales</taxon>
        <taxon>Paenibacillaceae</taxon>
        <taxon>Brevibacillus</taxon>
    </lineage>
</organism>
<proteinExistence type="predicted"/>
<evidence type="ECO:0000313" key="4">
    <source>
        <dbReference type="EMBL" id="QRG68901.1"/>
    </source>
</evidence>
<dbReference type="SUPFAM" id="SSF46689">
    <property type="entry name" value="Homeodomain-like"/>
    <property type="match status" value="1"/>
</dbReference>
<feature type="domain" description="HTH tetR-type" evidence="3">
    <location>
        <begin position="10"/>
        <end position="70"/>
    </location>
</feature>
<dbReference type="Gene3D" id="1.10.10.60">
    <property type="entry name" value="Homeodomain-like"/>
    <property type="match status" value="1"/>
</dbReference>
<evidence type="ECO:0000256" key="1">
    <source>
        <dbReference type="ARBA" id="ARBA00023125"/>
    </source>
</evidence>
<dbReference type="RefSeq" id="WP_203355899.1">
    <property type="nucleotide sequence ID" value="NZ_CP069127.1"/>
</dbReference>
<dbReference type="Pfam" id="PF00440">
    <property type="entry name" value="TetR_N"/>
    <property type="match status" value="1"/>
</dbReference>
<keyword evidence="5" id="KW-1185">Reference proteome</keyword>
<dbReference type="InterPro" id="IPR009057">
    <property type="entry name" value="Homeodomain-like_sf"/>
</dbReference>
<dbReference type="PROSITE" id="PS50977">
    <property type="entry name" value="HTH_TETR_2"/>
    <property type="match status" value="1"/>
</dbReference>
<dbReference type="Proteomes" id="UP000596248">
    <property type="component" value="Chromosome"/>
</dbReference>
<dbReference type="SUPFAM" id="SSF48498">
    <property type="entry name" value="Tetracyclin repressor-like, C-terminal domain"/>
    <property type="match status" value="1"/>
</dbReference>
<evidence type="ECO:0000256" key="2">
    <source>
        <dbReference type="PROSITE-ProRule" id="PRU00335"/>
    </source>
</evidence>
<dbReference type="InterPro" id="IPR036271">
    <property type="entry name" value="Tet_transcr_reg_TetR-rel_C_sf"/>
</dbReference>
<gene>
    <name evidence="4" type="ORF">JNE38_07095</name>
</gene>
<dbReference type="EMBL" id="CP069127">
    <property type="protein sequence ID" value="QRG68901.1"/>
    <property type="molecule type" value="Genomic_DNA"/>
</dbReference>
<evidence type="ECO:0000259" key="3">
    <source>
        <dbReference type="PROSITE" id="PS50977"/>
    </source>
</evidence>
<protein>
    <submittedName>
        <fullName evidence="4">TetR/AcrR family transcriptional regulator</fullName>
    </submittedName>
</protein>
<sequence>MTRKKSGKGEMSRSRLMQAAASEFAANGYHRTKVSDIVRRAGLTQAAFYLYFPSKEMLHQELMDVFFKKLWELSDAGRKVTPLKGWEVRGRMRENLLDLFRFFAEMPELTAIVLTQAPEGEDLHRKLAQIVAANLRSNQEAGHVRADLAVEVTAESIVAMLYRLTLRFLLTGEKTAEQLADEAVALLAFGMLQA</sequence>
<reference evidence="4 5" key="1">
    <citation type="submission" date="2021-01" db="EMBL/GenBank/DDBJ databases">
        <title>Identification of strong promoters based on the transcriptome of Brevibacillus choshinensis.</title>
        <authorList>
            <person name="Yao D."/>
            <person name="Zhang K."/>
            <person name="Wu J."/>
        </authorList>
    </citation>
    <scope>NUCLEOTIDE SEQUENCE [LARGE SCALE GENOMIC DNA]</scope>
    <source>
        <strain evidence="4 5">HPD31-SP3</strain>
    </source>
</reference>
<name>A0ABX7FU69_BRECH</name>
<dbReference type="PANTHER" id="PTHR30055:SF226">
    <property type="entry name" value="HTH-TYPE TRANSCRIPTIONAL REGULATOR PKSA"/>
    <property type="match status" value="1"/>
</dbReference>
<dbReference type="PANTHER" id="PTHR30055">
    <property type="entry name" value="HTH-TYPE TRANSCRIPTIONAL REGULATOR RUTR"/>
    <property type="match status" value="1"/>
</dbReference>
<feature type="DNA-binding region" description="H-T-H motif" evidence="2">
    <location>
        <begin position="33"/>
        <end position="52"/>
    </location>
</feature>
<dbReference type="Gene3D" id="1.10.357.10">
    <property type="entry name" value="Tetracycline Repressor, domain 2"/>
    <property type="match status" value="1"/>
</dbReference>
<dbReference type="InterPro" id="IPR050109">
    <property type="entry name" value="HTH-type_TetR-like_transc_reg"/>
</dbReference>
<accession>A0ABX7FU69</accession>
<evidence type="ECO:0000313" key="5">
    <source>
        <dbReference type="Proteomes" id="UP000596248"/>
    </source>
</evidence>